<dbReference type="AlphaFoldDB" id="A0A226EIA0"/>
<proteinExistence type="predicted"/>
<evidence type="ECO:0000313" key="1">
    <source>
        <dbReference type="EMBL" id="OXA57395.1"/>
    </source>
</evidence>
<keyword evidence="2" id="KW-1185">Reference proteome</keyword>
<gene>
    <name evidence="1" type="ORF">Fcan01_06393</name>
</gene>
<evidence type="ECO:0000313" key="2">
    <source>
        <dbReference type="Proteomes" id="UP000198287"/>
    </source>
</evidence>
<accession>A0A226EIA0</accession>
<organism evidence="1 2">
    <name type="scientific">Folsomia candida</name>
    <name type="common">Springtail</name>
    <dbReference type="NCBI Taxonomy" id="158441"/>
    <lineage>
        <taxon>Eukaryota</taxon>
        <taxon>Metazoa</taxon>
        <taxon>Ecdysozoa</taxon>
        <taxon>Arthropoda</taxon>
        <taxon>Hexapoda</taxon>
        <taxon>Collembola</taxon>
        <taxon>Entomobryomorpha</taxon>
        <taxon>Isotomoidea</taxon>
        <taxon>Isotomidae</taxon>
        <taxon>Proisotominae</taxon>
        <taxon>Folsomia</taxon>
    </lineage>
</organism>
<dbReference type="Gene3D" id="3.15.10.30">
    <property type="entry name" value="Haemolymph juvenile hormone binding protein"/>
    <property type="match status" value="1"/>
</dbReference>
<comment type="caution">
    <text evidence="1">The sequence shown here is derived from an EMBL/GenBank/DDBJ whole genome shotgun (WGS) entry which is preliminary data.</text>
</comment>
<reference evidence="1 2" key="1">
    <citation type="submission" date="2015-12" db="EMBL/GenBank/DDBJ databases">
        <title>The genome of Folsomia candida.</title>
        <authorList>
            <person name="Faddeeva A."/>
            <person name="Derks M.F."/>
            <person name="Anvar Y."/>
            <person name="Smit S."/>
            <person name="Van Straalen N."/>
            <person name="Roelofs D."/>
        </authorList>
    </citation>
    <scope>NUCLEOTIDE SEQUENCE [LARGE SCALE GENOMIC DNA]</scope>
    <source>
        <strain evidence="1 2">VU population</strain>
        <tissue evidence="1">Whole body</tissue>
    </source>
</reference>
<protein>
    <submittedName>
        <fullName evidence="1">Uncharacterized protein</fullName>
    </submittedName>
</protein>
<dbReference type="EMBL" id="LNIX01000003">
    <property type="protein sequence ID" value="OXA57395.1"/>
    <property type="molecule type" value="Genomic_DNA"/>
</dbReference>
<sequence>MIQKSEVVNKIVVELLFVNMNMNNLNSPLSDPMTFDNFTLDHFLVFTSGESHTFNPQLHGLNQSIFTIEADNTTYNVNLRLAIPIATLTGSYNLNITQYLIGGPLNNFQGEGIYNHTFYNVEMSMQFTVSETVDGKRAIVSDVHSQLSFQNCVLWAENFKENGNLWSNTEWMAYSAKFKVDYETLIEEVDVLLSQAISSYFGTVWGLFRYGKDAALDWLT</sequence>
<name>A0A226EIA0_FOLCA</name>
<dbReference type="Pfam" id="PF06585">
    <property type="entry name" value="JHBP"/>
    <property type="match status" value="1"/>
</dbReference>
<dbReference type="Proteomes" id="UP000198287">
    <property type="component" value="Unassembled WGS sequence"/>
</dbReference>
<dbReference type="InterPro" id="IPR010562">
    <property type="entry name" value="Haemolymph_juvenile_hormone-bd"/>
</dbReference>
<dbReference type="InterPro" id="IPR038606">
    <property type="entry name" value="To_sf"/>
</dbReference>